<dbReference type="InterPro" id="IPR050309">
    <property type="entry name" value="Type-B_Carboxylest/Lipase"/>
</dbReference>
<name>A0A9P6A4W3_PLEER</name>
<dbReference type="InterPro" id="IPR002018">
    <property type="entry name" value="CarbesteraseB"/>
</dbReference>
<dbReference type="EMBL" id="MU154529">
    <property type="protein sequence ID" value="KAF9499968.1"/>
    <property type="molecule type" value="Genomic_DNA"/>
</dbReference>
<dbReference type="Pfam" id="PF00135">
    <property type="entry name" value="COesterase"/>
    <property type="match status" value="1"/>
</dbReference>
<feature type="region of interest" description="Disordered" evidence="1">
    <location>
        <begin position="1"/>
        <end position="38"/>
    </location>
</feature>
<keyword evidence="4" id="KW-1185">Reference proteome</keyword>
<dbReference type="OrthoDB" id="408631at2759"/>
<reference evidence="3" key="1">
    <citation type="submission" date="2020-11" db="EMBL/GenBank/DDBJ databases">
        <authorList>
            <consortium name="DOE Joint Genome Institute"/>
            <person name="Ahrendt S."/>
            <person name="Riley R."/>
            <person name="Andreopoulos W."/>
            <person name="Labutti K."/>
            <person name="Pangilinan J."/>
            <person name="Ruiz-Duenas F.J."/>
            <person name="Barrasa J.M."/>
            <person name="Sanchez-Garcia M."/>
            <person name="Camarero S."/>
            <person name="Miyauchi S."/>
            <person name="Serrano A."/>
            <person name="Linde D."/>
            <person name="Babiker R."/>
            <person name="Drula E."/>
            <person name="Ayuso-Fernandez I."/>
            <person name="Pacheco R."/>
            <person name="Padilla G."/>
            <person name="Ferreira P."/>
            <person name="Barriuso J."/>
            <person name="Kellner H."/>
            <person name="Castanera R."/>
            <person name="Alfaro M."/>
            <person name="Ramirez L."/>
            <person name="Pisabarro A.G."/>
            <person name="Kuo A."/>
            <person name="Tritt A."/>
            <person name="Lipzen A."/>
            <person name="He G."/>
            <person name="Yan M."/>
            <person name="Ng V."/>
            <person name="Cullen D."/>
            <person name="Martin F."/>
            <person name="Rosso M.-N."/>
            <person name="Henrissat B."/>
            <person name="Hibbett D."/>
            <person name="Martinez A.T."/>
            <person name="Grigoriev I.V."/>
        </authorList>
    </citation>
    <scope>NUCLEOTIDE SEQUENCE</scope>
    <source>
        <strain evidence="3">ATCC 90797</strain>
    </source>
</reference>
<dbReference type="SUPFAM" id="SSF53474">
    <property type="entry name" value="alpha/beta-Hydrolases"/>
    <property type="match status" value="1"/>
</dbReference>
<evidence type="ECO:0000313" key="4">
    <source>
        <dbReference type="Proteomes" id="UP000807025"/>
    </source>
</evidence>
<protein>
    <submittedName>
        <fullName evidence="3">Alpha/beta-hydrolase</fullName>
    </submittedName>
</protein>
<dbReference type="Proteomes" id="UP000807025">
    <property type="component" value="Unassembled WGS sequence"/>
</dbReference>
<dbReference type="Gene3D" id="3.40.50.1820">
    <property type="entry name" value="alpha/beta hydrolase"/>
    <property type="match status" value="2"/>
</dbReference>
<evidence type="ECO:0000313" key="3">
    <source>
        <dbReference type="EMBL" id="KAF9499968.1"/>
    </source>
</evidence>
<gene>
    <name evidence="3" type="ORF">BDN71DRAFT_1502461</name>
</gene>
<dbReference type="AlphaFoldDB" id="A0A9P6A4W3"/>
<feature type="domain" description="Carboxylesterase type B" evidence="2">
    <location>
        <begin position="11"/>
        <end position="141"/>
    </location>
</feature>
<evidence type="ECO:0000256" key="1">
    <source>
        <dbReference type="SAM" id="MobiDB-lite"/>
    </source>
</evidence>
<comment type="caution">
    <text evidence="3">The sequence shown here is derived from an EMBL/GenBank/DDBJ whole genome shotgun (WGS) entry which is preliminary data.</text>
</comment>
<dbReference type="InterPro" id="IPR029058">
    <property type="entry name" value="AB_hydrolase_fold"/>
</dbReference>
<evidence type="ECO:0000259" key="2">
    <source>
        <dbReference type="Pfam" id="PF00135"/>
    </source>
</evidence>
<organism evidence="3 4">
    <name type="scientific">Pleurotus eryngii</name>
    <name type="common">Boletus of the steppes</name>
    <dbReference type="NCBI Taxonomy" id="5323"/>
    <lineage>
        <taxon>Eukaryota</taxon>
        <taxon>Fungi</taxon>
        <taxon>Dikarya</taxon>
        <taxon>Basidiomycota</taxon>
        <taxon>Agaricomycotina</taxon>
        <taxon>Agaricomycetes</taxon>
        <taxon>Agaricomycetidae</taxon>
        <taxon>Agaricales</taxon>
        <taxon>Pleurotineae</taxon>
        <taxon>Pleurotaceae</taxon>
        <taxon>Pleurotus</taxon>
    </lineage>
</organism>
<accession>A0A9P6A4W3</accession>
<proteinExistence type="predicted"/>
<sequence>MTSAAASPKSPGIQSAKTPPPQCPQAFPNVTVPDTFPLPGNSTDTKDCLFLNVFVPRNRPRSKRLPVIAWIHGGGYSLGNASSYDGTNLVRESNDAVVVVSVQYRLGIFDFLSSAKIRENGALNAGLLDQELALQWIQTHVWRRSRTGHYMGSISAGSVLQHVVCSKWRNKPTLVQGGDDKFHLLAIPHALLSVSNVNGDILVDQTTASTEVARLYAGMGTPIEQANRIMGEAIFICPTYFLLKAFPGSFRGENAVPPALHGDDLPHYFPRPFDDPDFSTSFTQSFLDFVLNLDPNVK</sequence>
<dbReference type="PANTHER" id="PTHR11559">
    <property type="entry name" value="CARBOXYLESTERASE"/>
    <property type="match status" value="1"/>
</dbReference>